<evidence type="ECO:0008006" key="5">
    <source>
        <dbReference type="Google" id="ProtNLM"/>
    </source>
</evidence>
<keyword evidence="2" id="KW-0812">Transmembrane</keyword>
<dbReference type="RefSeq" id="WP_380857892.1">
    <property type="nucleotide sequence ID" value="NZ_JBHSKM010000019.1"/>
</dbReference>
<dbReference type="EMBL" id="JBHSKM010000019">
    <property type="protein sequence ID" value="MFC5217306.1"/>
    <property type="molecule type" value="Genomic_DNA"/>
</dbReference>
<evidence type="ECO:0000256" key="1">
    <source>
        <dbReference type="SAM" id="MobiDB-lite"/>
    </source>
</evidence>
<feature type="compositionally biased region" description="Acidic residues" evidence="1">
    <location>
        <begin position="99"/>
        <end position="134"/>
    </location>
</feature>
<accession>A0ABW0CNA6</accession>
<evidence type="ECO:0000256" key="2">
    <source>
        <dbReference type="SAM" id="Phobius"/>
    </source>
</evidence>
<name>A0ABW0CNA6_STRCD</name>
<keyword evidence="2" id="KW-1133">Transmembrane helix</keyword>
<feature type="compositionally biased region" description="Low complexity" evidence="1">
    <location>
        <begin position="22"/>
        <end position="65"/>
    </location>
</feature>
<comment type="caution">
    <text evidence="3">The sequence shown here is derived from an EMBL/GenBank/DDBJ whole genome shotgun (WGS) entry which is preliminary data.</text>
</comment>
<reference evidence="4" key="1">
    <citation type="journal article" date="2019" name="Int. J. Syst. Evol. Microbiol.">
        <title>The Global Catalogue of Microorganisms (GCM) 10K type strain sequencing project: providing services to taxonomists for standard genome sequencing and annotation.</title>
        <authorList>
            <consortium name="The Broad Institute Genomics Platform"/>
            <consortium name="The Broad Institute Genome Sequencing Center for Infectious Disease"/>
            <person name="Wu L."/>
            <person name="Ma J."/>
        </authorList>
    </citation>
    <scope>NUCLEOTIDE SEQUENCE [LARGE SCALE GENOMIC DNA]</scope>
    <source>
        <strain evidence="4">KCTC 42586</strain>
    </source>
</reference>
<organism evidence="3 4">
    <name type="scientific">Streptomyces coerulescens</name>
    <dbReference type="NCBI Taxonomy" id="29304"/>
    <lineage>
        <taxon>Bacteria</taxon>
        <taxon>Bacillati</taxon>
        <taxon>Actinomycetota</taxon>
        <taxon>Actinomycetes</taxon>
        <taxon>Kitasatosporales</taxon>
        <taxon>Streptomycetaceae</taxon>
        <taxon>Streptomyces</taxon>
    </lineage>
</organism>
<proteinExistence type="predicted"/>
<keyword evidence="2" id="KW-0472">Membrane</keyword>
<feature type="transmembrane region" description="Helical" evidence="2">
    <location>
        <begin position="262"/>
        <end position="280"/>
    </location>
</feature>
<feature type="region of interest" description="Disordered" evidence="1">
    <location>
        <begin position="1"/>
        <end position="180"/>
    </location>
</feature>
<feature type="compositionally biased region" description="Basic residues" evidence="1">
    <location>
        <begin position="145"/>
        <end position="170"/>
    </location>
</feature>
<evidence type="ECO:0000313" key="3">
    <source>
        <dbReference type="EMBL" id="MFC5217306.1"/>
    </source>
</evidence>
<protein>
    <recommendedName>
        <fullName evidence="5">DUF2637 domain-containing protein</fullName>
    </recommendedName>
</protein>
<dbReference type="Proteomes" id="UP001596263">
    <property type="component" value="Unassembled WGS sequence"/>
</dbReference>
<evidence type="ECO:0000313" key="4">
    <source>
        <dbReference type="Proteomes" id="UP001596263"/>
    </source>
</evidence>
<keyword evidence="4" id="KW-1185">Reference proteome</keyword>
<gene>
    <name evidence="3" type="ORF">ACFPQ9_26050</name>
</gene>
<sequence length="289" mass="31459">MRIASLLRDRGIGPDATPQPQPDAVTVAAAAASAHAAAQPPAAADDWWDALYADQTPATDAQSDADAAEESDGARSPWMRIPPWWSGRHVDTRPTAAPAEEEDADDVEEDQDDEPDELDHQDDDAEETDGLEDDAQPRTADTAARRRPAKPRSRTGAKRSRRSPARRTRPAPRALVDTPAAPRRSLLDAAAAVEPRIRWLILHSSAAAAGYALGWVDWSTRTSAWIDDHGWLNPSAIFWCLLALGCEALRHRARHARLPIRWVAAIPIASIVTGFAFYGVGWQTLDLGV</sequence>